<dbReference type="Proteomes" id="UP000484381">
    <property type="component" value="Unassembled WGS sequence"/>
</dbReference>
<reference evidence="2 3" key="1">
    <citation type="submission" date="2019-10" db="EMBL/GenBank/DDBJ databases">
        <title>Paraburkholderia sp. isolated from nodules of Mimosa pudica from Brazilian Atlantic Forest soils.</title>
        <authorList>
            <person name="Paulitsch F."/>
            <person name="Hungria M."/>
            <person name="Dall'Agnol R."/>
        </authorList>
    </citation>
    <scope>NUCLEOTIDE SEQUENCE [LARGE SCALE GENOMIC DNA]</scope>
    <source>
        <strain evidence="2 3">CNPSo 3157</strain>
    </source>
</reference>
<dbReference type="RefSeq" id="WP_152757776.1">
    <property type="nucleotide sequence ID" value="NZ_WHNP01000008.1"/>
</dbReference>
<proteinExistence type="predicted"/>
<evidence type="ECO:0000313" key="2">
    <source>
        <dbReference type="EMBL" id="MPW17427.1"/>
    </source>
</evidence>
<dbReference type="Pfam" id="PF13692">
    <property type="entry name" value="Glyco_trans_1_4"/>
    <property type="match status" value="1"/>
</dbReference>
<dbReference type="CDD" id="cd03808">
    <property type="entry name" value="GT4_CapM-like"/>
    <property type="match status" value="1"/>
</dbReference>
<dbReference type="Gene3D" id="3.40.50.2000">
    <property type="entry name" value="Glycogen Phosphorylase B"/>
    <property type="match status" value="2"/>
</dbReference>
<dbReference type="AlphaFoldDB" id="A0A7X1TFI9"/>
<accession>A0A7X1TFI9</accession>
<dbReference type="EMBL" id="WHNP01000008">
    <property type="protein sequence ID" value="MPW17427.1"/>
    <property type="molecule type" value="Genomic_DNA"/>
</dbReference>
<sequence>MKQPIESARALRICLVCNTAFAIYTYRQGLIRMLVERGVEVTVIAPRDRTFDLLKEMGCRCIELHVASKGTNPRDDLRTMWALYKLYRSIRPHVVFHYTIKPNIYGTIAAKLAGVESVAVTTGLGYVFIQQSRAAQIAKLLYRFAFRFPREVWFLNKDDQAAFLDQKLLAHPERARLLHGEGVDLDQFPFTPLPVRADKHENARDAFSFVLIGRLLWDKGVGEYVEAARRLRATYPHARFQLLGPVGVDNPSAITRAEVDAWVREGVIEYLGEAHDVRPLIEAADCVVLPSYREGMPRTLMEALAMGRPVIATDVPGCREVVADGANGLLCEVRNVDSLAAKLAQMLDMRDDERRAMGKRGREKVAKEFDERGVVQRYKHVVRQLTGVSL</sequence>
<organism evidence="2 3">
    <name type="scientific">Paraburkholderia franconis</name>
    <dbReference type="NCBI Taxonomy" id="2654983"/>
    <lineage>
        <taxon>Bacteria</taxon>
        <taxon>Pseudomonadati</taxon>
        <taxon>Pseudomonadota</taxon>
        <taxon>Betaproteobacteria</taxon>
        <taxon>Burkholderiales</taxon>
        <taxon>Burkholderiaceae</taxon>
        <taxon>Paraburkholderia</taxon>
    </lineage>
</organism>
<dbReference type="SUPFAM" id="SSF53756">
    <property type="entry name" value="UDP-Glycosyltransferase/glycogen phosphorylase"/>
    <property type="match status" value="1"/>
</dbReference>
<evidence type="ECO:0000259" key="1">
    <source>
        <dbReference type="Pfam" id="PF13477"/>
    </source>
</evidence>
<protein>
    <submittedName>
        <fullName evidence="2">Glycosyltransferase</fullName>
    </submittedName>
</protein>
<comment type="caution">
    <text evidence="2">The sequence shown here is derived from an EMBL/GenBank/DDBJ whole genome shotgun (WGS) entry which is preliminary data.</text>
</comment>
<keyword evidence="3" id="KW-1185">Reference proteome</keyword>
<dbReference type="Pfam" id="PF13477">
    <property type="entry name" value="Glyco_trans_4_2"/>
    <property type="match status" value="1"/>
</dbReference>
<dbReference type="InterPro" id="IPR028098">
    <property type="entry name" value="Glyco_trans_4-like_N"/>
</dbReference>
<evidence type="ECO:0000313" key="3">
    <source>
        <dbReference type="Proteomes" id="UP000484381"/>
    </source>
</evidence>
<name>A0A7X1TFI9_9BURK</name>
<dbReference type="PANTHER" id="PTHR12526">
    <property type="entry name" value="GLYCOSYLTRANSFERASE"/>
    <property type="match status" value="1"/>
</dbReference>
<keyword evidence="2" id="KW-0808">Transferase</keyword>
<feature type="domain" description="Glycosyltransferase subfamily 4-like N-terminal" evidence="1">
    <location>
        <begin position="12"/>
        <end position="152"/>
    </location>
</feature>
<dbReference type="PANTHER" id="PTHR12526:SF638">
    <property type="entry name" value="SPORE COAT PROTEIN SA"/>
    <property type="match status" value="1"/>
</dbReference>
<gene>
    <name evidence="2" type="ORF">GCT13_10905</name>
</gene>
<dbReference type="GO" id="GO:0016757">
    <property type="term" value="F:glycosyltransferase activity"/>
    <property type="evidence" value="ECO:0007669"/>
    <property type="project" value="TreeGrafter"/>
</dbReference>